<dbReference type="Proteomes" id="UP000007110">
    <property type="component" value="Unassembled WGS sequence"/>
</dbReference>
<dbReference type="InParanoid" id="A0A7M7PRI5"/>
<dbReference type="Pfam" id="PF06814">
    <property type="entry name" value="GOST_TM"/>
    <property type="match status" value="1"/>
</dbReference>
<dbReference type="GO" id="GO:0042147">
    <property type="term" value="P:retrograde transport, endosome to Golgi"/>
    <property type="evidence" value="ECO:0000318"/>
    <property type="project" value="GO_Central"/>
</dbReference>
<feature type="domain" description="GOST seven transmembrane" evidence="9">
    <location>
        <begin position="337"/>
        <end position="579"/>
    </location>
</feature>
<comment type="subcellular location">
    <subcellularLocation>
        <location evidence="1">Membrane</location>
        <topology evidence="1">Multi-pass membrane protein</topology>
    </subcellularLocation>
</comment>
<organism evidence="10 11">
    <name type="scientific">Strongylocentrotus purpuratus</name>
    <name type="common">Purple sea urchin</name>
    <dbReference type="NCBI Taxonomy" id="7668"/>
    <lineage>
        <taxon>Eukaryota</taxon>
        <taxon>Metazoa</taxon>
        <taxon>Echinodermata</taxon>
        <taxon>Eleutherozoa</taxon>
        <taxon>Echinozoa</taxon>
        <taxon>Echinoidea</taxon>
        <taxon>Euechinoidea</taxon>
        <taxon>Echinacea</taxon>
        <taxon>Camarodonta</taxon>
        <taxon>Echinidea</taxon>
        <taxon>Strongylocentrotidae</taxon>
        <taxon>Strongylocentrotus</taxon>
    </lineage>
</organism>
<feature type="signal peptide" evidence="8">
    <location>
        <begin position="1"/>
        <end position="26"/>
    </location>
</feature>
<feature type="transmembrane region" description="Helical" evidence="7">
    <location>
        <begin position="555"/>
        <end position="572"/>
    </location>
</feature>
<feature type="transmembrane region" description="Helical" evidence="7">
    <location>
        <begin position="412"/>
        <end position="432"/>
    </location>
</feature>
<evidence type="ECO:0000256" key="3">
    <source>
        <dbReference type="ARBA" id="ARBA00022729"/>
    </source>
</evidence>
<accession>A0A7M7PRI5</accession>
<dbReference type="InterPro" id="IPR053937">
    <property type="entry name" value="GOST_TM"/>
</dbReference>
<evidence type="ECO:0000256" key="7">
    <source>
        <dbReference type="SAM" id="Phobius"/>
    </source>
</evidence>
<reference evidence="10" key="2">
    <citation type="submission" date="2021-01" db="UniProtKB">
        <authorList>
            <consortium name="EnsemblMetazoa"/>
        </authorList>
    </citation>
    <scope>IDENTIFICATION</scope>
</reference>
<dbReference type="PANTHER" id="PTHR21229:SF1">
    <property type="entry name" value="GH17801P"/>
    <property type="match status" value="1"/>
</dbReference>
<keyword evidence="5 7" id="KW-0472">Membrane</keyword>
<dbReference type="InterPro" id="IPR009637">
    <property type="entry name" value="GPR107/GPR108-like"/>
</dbReference>
<dbReference type="OMA" id="TKAPNDD"/>
<feature type="transmembrane region" description="Helical" evidence="7">
    <location>
        <begin position="372"/>
        <end position="392"/>
    </location>
</feature>
<dbReference type="AlphaFoldDB" id="A0A7M7PRI5"/>
<feature type="chain" id="PRO_5029645776" description="GOST seven transmembrane domain-containing protein" evidence="8">
    <location>
        <begin position="27"/>
        <end position="663"/>
    </location>
</feature>
<dbReference type="GO" id="GO:0005794">
    <property type="term" value="C:Golgi apparatus"/>
    <property type="evidence" value="ECO:0000318"/>
    <property type="project" value="GO_Central"/>
</dbReference>
<dbReference type="EnsemblMetazoa" id="XM_030998330">
    <property type="protein sequence ID" value="XP_030854190"/>
    <property type="gene ID" value="LOC581289"/>
</dbReference>
<feature type="transmembrane region" description="Helical" evidence="7">
    <location>
        <begin position="339"/>
        <end position="360"/>
    </location>
</feature>
<proteinExistence type="predicted"/>
<evidence type="ECO:0000313" key="11">
    <source>
        <dbReference type="Proteomes" id="UP000007110"/>
    </source>
</evidence>
<name>A0A7M7PRI5_STRPU</name>
<feature type="transmembrane region" description="Helical" evidence="7">
    <location>
        <begin position="444"/>
        <end position="462"/>
    </location>
</feature>
<keyword evidence="2 7" id="KW-0812">Transmembrane</keyword>
<dbReference type="PANTHER" id="PTHR21229">
    <property type="entry name" value="LUNG SEVEN TRANSMEMBRANE RECEPTOR"/>
    <property type="match status" value="1"/>
</dbReference>
<keyword evidence="11" id="KW-1185">Reference proteome</keyword>
<dbReference type="GO" id="GO:0005829">
    <property type="term" value="C:cytosol"/>
    <property type="evidence" value="ECO:0007669"/>
    <property type="project" value="GOC"/>
</dbReference>
<reference evidence="11" key="1">
    <citation type="submission" date="2015-02" db="EMBL/GenBank/DDBJ databases">
        <title>Genome sequencing for Strongylocentrotus purpuratus.</title>
        <authorList>
            <person name="Murali S."/>
            <person name="Liu Y."/>
            <person name="Vee V."/>
            <person name="English A."/>
            <person name="Wang M."/>
            <person name="Skinner E."/>
            <person name="Han Y."/>
            <person name="Muzny D.M."/>
            <person name="Worley K.C."/>
            <person name="Gibbs R.A."/>
        </authorList>
    </citation>
    <scope>NUCLEOTIDE SEQUENCE</scope>
</reference>
<evidence type="ECO:0000259" key="9">
    <source>
        <dbReference type="Pfam" id="PF06814"/>
    </source>
</evidence>
<dbReference type="RefSeq" id="XP_030854190.1">
    <property type="nucleotide sequence ID" value="XM_030998330.1"/>
</dbReference>
<keyword evidence="4 7" id="KW-1133">Transmembrane helix</keyword>
<evidence type="ECO:0000256" key="1">
    <source>
        <dbReference type="ARBA" id="ARBA00004141"/>
    </source>
</evidence>
<evidence type="ECO:0000256" key="4">
    <source>
        <dbReference type="ARBA" id="ARBA00022989"/>
    </source>
</evidence>
<feature type="region of interest" description="Disordered" evidence="6">
    <location>
        <begin position="193"/>
        <end position="273"/>
    </location>
</feature>
<sequence>MELQGAMKTVSLRIVVLLYFTFSVAASTEMFLEPGVFDIQVSLPFTPSDSEIPEAFEYLMMQKSMYANSEIGVEVLNCSSDPEGCSFTLEWTVRQSDCDGVYRPLFVDLNKTSRTKSLDGLYKRPDCFLLSEEHTISFVKSVDVPNPVLLCSENGGDTHDKLNDLKGDYWNCSSKSNTSKVCNKLPFCTLQAEDKKSSADATKPVDSSTKGENAEPPKREKRAEVGDPEGVNPGDEGKVVTTPVAKEADKGQATVNPGAGGQGDTDNANEGDKDQGKVTAIAANNTLLKSRVVHTTQKDGRFLFIINVTSLSAKQINISLRIRMKSPHGYLSATQYPLLPFYGVMCAMYSILGLIWIVLLFRQWRDLLRIQFWISVVIILGLIEKAAFVAEYERHNNSGSNTSAGLFFAEELSVLKRTMARMLVIVVSLGYGITRPRLGRDLNWLIGAGVLFFLLSSVEAYFRVFEPHKSNDLIALLPISVLDAVLCWWIFRSLVDTSRTLRLRRNLVKLWLYRHFTNALIFCVVAAVVFLVWSLKAHRINTCVKNWNEIWVDDAYWHILFCVILVVIMILFRPTANNQRYAYSILSDAVEEDESKEPMMNDAFESVKMRNVHSNRSSNQPKEVDDLQWVEDNIPAAVADAALGAFDDSEEELITNVERNKME</sequence>
<feature type="transmembrane region" description="Helical" evidence="7">
    <location>
        <begin position="516"/>
        <end position="535"/>
    </location>
</feature>
<dbReference type="KEGG" id="spu:581289"/>
<feature type="transmembrane region" description="Helical" evidence="7">
    <location>
        <begin position="474"/>
        <end position="495"/>
    </location>
</feature>
<evidence type="ECO:0000256" key="2">
    <source>
        <dbReference type="ARBA" id="ARBA00022692"/>
    </source>
</evidence>
<dbReference type="GeneID" id="581289"/>
<evidence type="ECO:0000256" key="8">
    <source>
        <dbReference type="SAM" id="SignalP"/>
    </source>
</evidence>
<evidence type="ECO:0000313" key="10">
    <source>
        <dbReference type="EnsemblMetazoa" id="XP_030854190"/>
    </source>
</evidence>
<protein>
    <recommendedName>
        <fullName evidence="9">GOST seven transmembrane domain-containing protein</fullName>
    </recommendedName>
</protein>
<evidence type="ECO:0000256" key="6">
    <source>
        <dbReference type="SAM" id="MobiDB-lite"/>
    </source>
</evidence>
<feature type="compositionally biased region" description="Basic and acidic residues" evidence="6">
    <location>
        <begin position="212"/>
        <end position="225"/>
    </location>
</feature>
<dbReference type="OrthoDB" id="19932at2759"/>
<keyword evidence="3 8" id="KW-0732">Signal</keyword>
<evidence type="ECO:0000256" key="5">
    <source>
        <dbReference type="ARBA" id="ARBA00023136"/>
    </source>
</evidence>
<dbReference type="GO" id="GO:0016020">
    <property type="term" value="C:membrane"/>
    <property type="evidence" value="ECO:0000318"/>
    <property type="project" value="GO_Central"/>
</dbReference>